<comment type="subcellular location">
    <subcellularLocation>
        <location evidence="1">Cell outer membrane</location>
    </subcellularLocation>
</comment>
<dbReference type="GO" id="GO:0009279">
    <property type="term" value="C:cell outer membrane"/>
    <property type="evidence" value="ECO:0007669"/>
    <property type="project" value="UniProtKB-SubCell"/>
</dbReference>
<evidence type="ECO:0000259" key="7">
    <source>
        <dbReference type="Pfam" id="PF07980"/>
    </source>
</evidence>
<evidence type="ECO:0000256" key="5">
    <source>
        <dbReference type="ARBA" id="ARBA00023237"/>
    </source>
</evidence>
<dbReference type="KEGG" id="stae:HNV11_07670"/>
<dbReference type="SUPFAM" id="SSF48452">
    <property type="entry name" value="TPR-like"/>
    <property type="match status" value="1"/>
</dbReference>
<evidence type="ECO:0000313" key="10">
    <source>
        <dbReference type="Proteomes" id="UP000502756"/>
    </source>
</evidence>
<keyword evidence="3 6" id="KW-0732">Signal</keyword>
<sequence length="501" mass="56601">MKTAIKFTNQWLLGAMLLVCGSSCSDFLEETDKSNFTVDNYFTRPEHATSVVNSIYDNLKTTTGGGFNGAPWMMLEFATGLANTELGQAQNSIFVRNLVNTSDNEYGRVYWVSSYKGIANANLALANIPNITMPEANKNKALGEARFLRAHYYYNLVRIFGKVPLITTPIGLTSENLYPKQATEEEIYKQIVEDLTQAETSGLPFVDPSGRVTLGAIKSLLASVYLTMAGSPLQKGAEYFRKAADKASEVIKSNQYSLFTTYDDLHSPARKNTGENIFMVQFAANIQPSGWQTSIIPYNQGISAYSDETGAIFANKEFVESYEKGDKRAEEKQFYYRTYTLSDNRSKTVDLGGYYIFKHFDTQAHLTTTSSDLNWPLLRYAEVLLIYAEATNEVSGPSADGYEAVNKIRKRANLPDLAGLTKEQLREAIWRERWYELSFENKTWFDMVRLRKAFNVSTKTFENYVGHKFSYGPVLKERELLFPIPTAEIRNNSNLKQNPGY</sequence>
<evidence type="ECO:0000313" key="9">
    <source>
        <dbReference type="EMBL" id="QJW89276.1"/>
    </source>
</evidence>
<dbReference type="Proteomes" id="UP000502756">
    <property type="component" value="Chromosome"/>
</dbReference>
<feature type="signal peptide" evidence="6">
    <location>
        <begin position="1"/>
        <end position="28"/>
    </location>
</feature>
<dbReference type="Pfam" id="PF14322">
    <property type="entry name" value="SusD-like_3"/>
    <property type="match status" value="1"/>
</dbReference>
<feature type="domain" description="RagB/SusD" evidence="7">
    <location>
        <begin position="317"/>
        <end position="501"/>
    </location>
</feature>
<gene>
    <name evidence="9" type="ORF">HNV11_07670</name>
</gene>
<protein>
    <submittedName>
        <fullName evidence="9">RagB/SusD family nutrient uptake outer membrane protein</fullName>
    </submittedName>
</protein>
<dbReference type="InterPro" id="IPR012944">
    <property type="entry name" value="SusD_RagB_dom"/>
</dbReference>
<reference evidence="9 10" key="1">
    <citation type="submission" date="2020-05" db="EMBL/GenBank/DDBJ databases">
        <title>Genome sequencing of Spirosoma sp. TS118.</title>
        <authorList>
            <person name="Lee J.-H."/>
            <person name="Jeong S."/>
            <person name="Zhao L."/>
            <person name="Jung J.-H."/>
            <person name="Kim M.-K."/>
            <person name="Lim S."/>
        </authorList>
    </citation>
    <scope>NUCLEOTIDE SEQUENCE [LARGE SCALE GENOMIC DNA]</scope>
    <source>
        <strain evidence="9 10">TS118</strain>
    </source>
</reference>
<evidence type="ECO:0000256" key="6">
    <source>
        <dbReference type="SAM" id="SignalP"/>
    </source>
</evidence>
<evidence type="ECO:0000256" key="1">
    <source>
        <dbReference type="ARBA" id="ARBA00004442"/>
    </source>
</evidence>
<dbReference type="AlphaFoldDB" id="A0A6M5Y775"/>
<dbReference type="RefSeq" id="WP_171739113.1">
    <property type="nucleotide sequence ID" value="NZ_CP053435.1"/>
</dbReference>
<dbReference type="InterPro" id="IPR033985">
    <property type="entry name" value="SusD-like_N"/>
</dbReference>
<organism evidence="9 10">
    <name type="scientific">Spirosoma taeanense</name>
    <dbReference type="NCBI Taxonomy" id="2735870"/>
    <lineage>
        <taxon>Bacteria</taxon>
        <taxon>Pseudomonadati</taxon>
        <taxon>Bacteroidota</taxon>
        <taxon>Cytophagia</taxon>
        <taxon>Cytophagales</taxon>
        <taxon>Cytophagaceae</taxon>
        <taxon>Spirosoma</taxon>
    </lineage>
</organism>
<comment type="similarity">
    <text evidence="2">Belongs to the SusD family.</text>
</comment>
<keyword evidence="4" id="KW-0472">Membrane</keyword>
<feature type="domain" description="SusD-like N-terminal" evidence="8">
    <location>
        <begin position="26"/>
        <end position="226"/>
    </location>
</feature>
<dbReference type="EMBL" id="CP053435">
    <property type="protein sequence ID" value="QJW89276.1"/>
    <property type="molecule type" value="Genomic_DNA"/>
</dbReference>
<dbReference type="Pfam" id="PF07980">
    <property type="entry name" value="SusD_RagB"/>
    <property type="match status" value="1"/>
</dbReference>
<keyword evidence="5" id="KW-0998">Cell outer membrane</keyword>
<proteinExistence type="inferred from homology"/>
<evidence type="ECO:0000256" key="3">
    <source>
        <dbReference type="ARBA" id="ARBA00022729"/>
    </source>
</evidence>
<evidence type="ECO:0000256" key="4">
    <source>
        <dbReference type="ARBA" id="ARBA00023136"/>
    </source>
</evidence>
<dbReference type="Gene3D" id="1.25.40.390">
    <property type="match status" value="1"/>
</dbReference>
<dbReference type="InterPro" id="IPR011990">
    <property type="entry name" value="TPR-like_helical_dom_sf"/>
</dbReference>
<name>A0A6M5Y775_9BACT</name>
<evidence type="ECO:0000259" key="8">
    <source>
        <dbReference type="Pfam" id="PF14322"/>
    </source>
</evidence>
<keyword evidence="10" id="KW-1185">Reference proteome</keyword>
<evidence type="ECO:0000256" key="2">
    <source>
        <dbReference type="ARBA" id="ARBA00006275"/>
    </source>
</evidence>
<feature type="chain" id="PRO_5026779731" evidence="6">
    <location>
        <begin position="29"/>
        <end position="501"/>
    </location>
</feature>
<dbReference type="CDD" id="cd08977">
    <property type="entry name" value="SusD"/>
    <property type="match status" value="1"/>
</dbReference>
<accession>A0A6M5Y775</accession>